<sequence length="44" mass="5255">MHCSECDVEMHRVDSRRGSDCEDHTTFECPECGDRSQRTRWRPL</sequence>
<dbReference type="STRING" id="553469.SAMN04487947_0662"/>
<evidence type="ECO:0000313" key="1">
    <source>
        <dbReference type="EMBL" id="SFR37928.1"/>
    </source>
</evidence>
<proteinExistence type="predicted"/>
<protein>
    <recommendedName>
        <fullName evidence="3">Small CPxCG-related zinc finger protein</fullName>
    </recommendedName>
</protein>
<dbReference type="Proteomes" id="UP000198531">
    <property type="component" value="Unassembled WGS sequence"/>
</dbReference>
<dbReference type="EMBL" id="FOYT01000001">
    <property type="protein sequence ID" value="SFR37928.1"/>
    <property type="molecule type" value="Genomic_DNA"/>
</dbReference>
<organism evidence="1 2">
    <name type="scientific">Halogeometricum rufum</name>
    <dbReference type="NCBI Taxonomy" id="553469"/>
    <lineage>
        <taxon>Archaea</taxon>
        <taxon>Methanobacteriati</taxon>
        <taxon>Methanobacteriota</taxon>
        <taxon>Stenosarchaea group</taxon>
        <taxon>Halobacteria</taxon>
        <taxon>Halobacteriales</taxon>
        <taxon>Haloferacaceae</taxon>
        <taxon>Halogeometricum</taxon>
    </lineage>
</organism>
<name>A0A1I6G6V4_9EURY</name>
<gene>
    <name evidence="1" type="ORF">SAMN04487947_0662</name>
</gene>
<accession>A0A1I6G6V4</accession>
<evidence type="ECO:0000313" key="2">
    <source>
        <dbReference type="Proteomes" id="UP000198531"/>
    </source>
</evidence>
<keyword evidence="2" id="KW-1185">Reference proteome</keyword>
<dbReference type="AlphaFoldDB" id="A0A1I6G6V4"/>
<reference evidence="2" key="1">
    <citation type="submission" date="2016-10" db="EMBL/GenBank/DDBJ databases">
        <authorList>
            <person name="Varghese N."/>
            <person name="Submissions S."/>
        </authorList>
    </citation>
    <scope>NUCLEOTIDE SEQUENCE [LARGE SCALE GENOMIC DNA]</scope>
    <source>
        <strain evidence="2">CGMCC 1.7736</strain>
    </source>
</reference>
<evidence type="ECO:0008006" key="3">
    <source>
        <dbReference type="Google" id="ProtNLM"/>
    </source>
</evidence>